<dbReference type="PANTHER" id="PTHR47052">
    <property type="entry name" value="CONSERVED SERINE PROLINE-RICH PROTEIN (AFU_ORTHOLOGUE AFUA_2G01790)"/>
    <property type="match status" value="1"/>
</dbReference>
<dbReference type="PANTHER" id="PTHR47052:SF3">
    <property type="entry name" value="INGRESSION PROTEIN 1"/>
    <property type="match status" value="1"/>
</dbReference>
<dbReference type="EMBL" id="KQ964490">
    <property type="protein sequence ID" value="KXN70884.1"/>
    <property type="molecule type" value="Genomic_DNA"/>
</dbReference>
<dbReference type="InterPro" id="IPR000008">
    <property type="entry name" value="C2_dom"/>
</dbReference>
<organism evidence="2 3">
    <name type="scientific">Conidiobolus coronatus (strain ATCC 28846 / CBS 209.66 / NRRL 28638)</name>
    <name type="common">Delacroixia coronata</name>
    <dbReference type="NCBI Taxonomy" id="796925"/>
    <lineage>
        <taxon>Eukaryota</taxon>
        <taxon>Fungi</taxon>
        <taxon>Fungi incertae sedis</taxon>
        <taxon>Zoopagomycota</taxon>
        <taxon>Entomophthoromycotina</taxon>
        <taxon>Entomophthoromycetes</taxon>
        <taxon>Entomophthorales</taxon>
        <taxon>Ancylistaceae</taxon>
        <taxon>Conidiobolus</taxon>
    </lineage>
</organism>
<feature type="domain" description="C2" evidence="1">
    <location>
        <begin position="1"/>
        <end position="104"/>
    </location>
</feature>
<gene>
    <name evidence="2" type="ORF">CONCODRAFT_85016</name>
</gene>
<keyword evidence="3" id="KW-1185">Reference proteome</keyword>
<name>A0A137P7H1_CONC2</name>
<dbReference type="SMART" id="SM00239">
    <property type="entry name" value="C2"/>
    <property type="match status" value="1"/>
</dbReference>
<dbReference type="AlphaFoldDB" id="A0A137P7H1"/>
<dbReference type="InterPro" id="IPR052981">
    <property type="entry name" value="Ingression_C2_domain"/>
</dbReference>
<evidence type="ECO:0000313" key="2">
    <source>
        <dbReference type="EMBL" id="KXN70884.1"/>
    </source>
</evidence>
<dbReference type="Gene3D" id="2.60.40.150">
    <property type="entry name" value="C2 domain"/>
    <property type="match status" value="1"/>
</dbReference>
<dbReference type="Proteomes" id="UP000070444">
    <property type="component" value="Unassembled WGS sequence"/>
</dbReference>
<dbReference type="Pfam" id="PF00168">
    <property type="entry name" value="C2"/>
    <property type="match status" value="1"/>
</dbReference>
<dbReference type="STRING" id="796925.A0A137P7H1"/>
<reference evidence="2 3" key="1">
    <citation type="journal article" date="2015" name="Genome Biol. Evol.">
        <title>Phylogenomic analyses indicate that early fungi evolved digesting cell walls of algal ancestors of land plants.</title>
        <authorList>
            <person name="Chang Y."/>
            <person name="Wang S."/>
            <person name="Sekimoto S."/>
            <person name="Aerts A.L."/>
            <person name="Choi C."/>
            <person name="Clum A."/>
            <person name="LaButti K.M."/>
            <person name="Lindquist E.A."/>
            <person name="Yee Ngan C."/>
            <person name="Ohm R.A."/>
            <person name="Salamov A.A."/>
            <person name="Grigoriev I.V."/>
            <person name="Spatafora J.W."/>
            <person name="Berbee M.L."/>
        </authorList>
    </citation>
    <scope>NUCLEOTIDE SEQUENCE [LARGE SCALE GENOMIC DNA]</scope>
    <source>
        <strain evidence="2 3">NRRL 28638</strain>
    </source>
</reference>
<evidence type="ECO:0000313" key="3">
    <source>
        <dbReference type="Proteomes" id="UP000070444"/>
    </source>
</evidence>
<dbReference type="SUPFAM" id="SSF49562">
    <property type="entry name" value="C2 domain (Calcium/lipid-binding domain, CaLB)"/>
    <property type="match status" value="1"/>
</dbReference>
<proteinExistence type="predicted"/>
<accession>A0A137P7H1</accession>
<protein>
    <recommendedName>
        <fullName evidence="1">C2 domain-containing protein</fullName>
    </recommendedName>
</protein>
<sequence length="123" mass="13765">MGRIAVDVISARNLKHEDGLLGKNDPYLELKIGHLLSAQKHKTKTHKNAGSTVDFNETFEFNAEPNDDLKVRLYDDDLIKDDEIGSAKIPLQGVFQTGQVESWYTIGEGSKTRGEVLLRIRAL</sequence>
<dbReference type="OrthoDB" id="270970at2759"/>
<dbReference type="InterPro" id="IPR035892">
    <property type="entry name" value="C2_domain_sf"/>
</dbReference>
<dbReference type="PROSITE" id="PS50004">
    <property type="entry name" value="C2"/>
    <property type="match status" value="1"/>
</dbReference>
<evidence type="ECO:0000259" key="1">
    <source>
        <dbReference type="PROSITE" id="PS50004"/>
    </source>
</evidence>